<dbReference type="CDD" id="cd13426">
    <property type="entry name" value="Peptidase_G1"/>
    <property type="match status" value="1"/>
</dbReference>
<dbReference type="AlphaFoldDB" id="A0A161S2E5"/>
<protein>
    <submittedName>
        <fullName evidence="2">Uncharacterized protein</fullName>
    </submittedName>
</protein>
<dbReference type="PANTHER" id="PTHR37536:SF1">
    <property type="entry name" value="ASPERGILLOPEPSIN, PUTAITVE (AFU_ORTHOLOGUE AFUA_7G01200)"/>
    <property type="match status" value="1"/>
</dbReference>
<feature type="active site" description="Proton acceptor" evidence="1">
    <location>
        <position position="127"/>
    </location>
</feature>
<comment type="caution">
    <text evidence="2">The sequence shown here is derived from an EMBL/GenBank/DDBJ whole genome shotgun (WGS) entry which is preliminary data.</text>
</comment>
<evidence type="ECO:0000256" key="1">
    <source>
        <dbReference type="PIRSR" id="PIRSR600250-50"/>
    </source>
</evidence>
<dbReference type="PANTHER" id="PTHR37536">
    <property type="entry name" value="PUTATIVE (AFU_ORTHOLOGUE AFUA_3G02970)-RELATED"/>
    <property type="match status" value="1"/>
</dbReference>
<organism evidence="2 3">
    <name type="scientific">Paenibacillus elgii</name>
    <dbReference type="NCBI Taxonomy" id="189691"/>
    <lineage>
        <taxon>Bacteria</taxon>
        <taxon>Bacillati</taxon>
        <taxon>Bacillota</taxon>
        <taxon>Bacilli</taxon>
        <taxon>Bacillales</taxon>
        <taxon>Paenibacillaceae</taxon>
        <taxon>Paenibacillus</taxon>
    </lineage>
</organism>
<dbReference type="InterPro" id="IPR038656">
    <property type="entry name" value="Peptidase_G1_sf"/>
</dbReference>
<dbReference type="GO" id="GO:0070007">
    <property type="term" value="F:glutamic-type endopeptidase activity"/>
    <property type="evidence" value="ECO:0007669"/>
    <property type="project" value="InterPro"/>
</dbReference>
<dbReference type="Pfam" id="PF01828">
    <property type="entry name" value="Peptidase_A4"/>
    <property type="match status" value="1"/>
</dbReference>
<sequence>MKKAKKNSFRSISGYWIVPRVKPGKKNGFSSAWIGIDGFGNPSLIQTGTQQDYKQGKAVYYAWWEILPAPETRISYPVSPHDLMYARISKQCKNKWLIVLRNKTKGWTFRKVKKYTGPATTAEWIMEAPSINNKTTRLAHYRKMLFKRCRVNDKNPLLKPSQRGIMIQNGRIVSTPSLPGKKRDSFFVAYGGKPPLPPR</sequence>
<dbReference type="InterPro" id="IPR000250">
    <property type="entry name" value="Peptidase_G1"/>
</dbReference>
<dbReference type="Proteomes" id="UP000076563">
    <property type="component" value="Unassembled WGS sequence"/>
</dbReference>
<dbReference type="SUPFAM" id="SSF49899">
    <property type="entry name" value="Concanavalin A-like lectins/glucanases"/>
    <property type="match status" value="1"/>
</dbReference>
<accession>A0A161S2E5</accession>
<proteinExistence type="predicted"/>
<gene>
    <name evidence="2" type="ORF">AV654_04390</name>
</gene>
<evidence type="ECO:0000313" key="2">
    <source>
        <dbReference type="EMBL" id="KZE72845.1"/>
    </source>
</evidence>
<evidence type="ECO:0000313" key="3">
    <source>
        <dbReference type="Proteomes" id="UP000076563"/>
    </source>
</evidence>
<dbReference type="GO" id="GO:0006508">
    <property type="term" value="P:proteolysis"/>
    <property type="evidence" value="ECO:0007669"/>
    <property type="project" value="InterPro"/>
</dbReference>
<keyword evidence="3" id="KW-1185">Reference proteome</keyword>
<name>A0A161S2E5_9BACL</name>
<reference evidence="3" key="1">
    <citation type="submission" date="2016-01" db="EMBL/GenBank/DDBJ databases">
        <title>Draft genome of Chromobacterium sp. F49.</title>
        <authorList>
            <person name="Hong K.W."/>
        </authorList>
    </citation>
    <scope>NUCLEOTIDE SEQUENCE [LARGE SCALE GENOMIC DNA]</scope>
    <source>
        <strain evidence="3">M63</strain>
    </source>
</reference>
<dbReference type="Gene3D" id="2.60.120.700">
    <property type="entry name" value="Peptidase G1"/>
    <property type="match status" value="1"/>
</dbReference>
<dbReference type="InterPro" id="IPR013320">
    <property type="entry name" value="ConA-like_dom_sf"/>
</dbReference>
<dbReference type="EMBL" id="LQRA01000099">
    <property type="protein sequence ID" value="KZE72845.1"/>
    <property type="molecule type" value="Genomic_DNA"/>
</dbReference>